<dbReference type="EMBL" id="BK015181">
    <property type="protein sequence ID" value="DAD94749.1"/>
    <property type="molecule type" value="Genomic_DNA"/>
</dbReference>
<organism evidence="2">
    <name type="scientific">Siphoviridae sp. ctK0l2</name>
    <dbReference type="NCBI Taxonomy" id="2826243"/>
    <lineage>
        <taxon>Viruses</taxon>
        <taxon>Duplodnaviria</taxon>
        <taxon>Heunggongvirae</taxon>
        <taxon>Uroviricota</taxon>
        <taxon>Caudoviricetes</taxon>
    </lineage>
</organism>
<accession>A0A8S5NIW7</accession>
<feature type="region of interest" description="Disordered" evidence="1">
    <location>
        <begin position="136"/>
        <end position="160"/>
    </location>
</feature>
<evidence type="ECO:0000256" key="1">
    <source>
        <dbReference type="SAM" id="MobiDB-lite"/>
    </source>
</evidence>
<reference evidence="2" key="1">
    <citation type="journal article" date="2021" name="Proc. Natl. Acad. Sci. U.S.A.">
        <title>A Catalog of Tens of Thousands of Viruses from Human Metagenomes Reveals Hidden Associations with Chronic Diseases.</title>
        <authorList>
            <person name="Tisza M.J."/>
            <person name="Buck C.B."/>
        </authorList>
    </citation>
    <scope>NUCLEOTIDE SEQUENCE</scope>
    <source>
        <strain evidence="2">CtK0l2</strain>
    </source>
</reference>
<protein>
    <submittedName>
        <fullName evidence="2">Uncharacterized protein</fullName>
    </submittedName>
</protein>
<evidence type="ECO:0000313" key="2">
    <source>
        <dbReference type="EMBL" id="DAD94749.1"/>
    </source>
</evidence>
<feature type="compositionally biased region" description="Basic and acidic residues" evidence="1">
    <location>
        <begin position="136"/>
        <end position="151"/>
    </location>
</feature>
<sequence length="160" mass="18902">MSTKIFDEAYDKEIFELNRNIPERVIAEDGTLYDTEGNEISLDEAIKRYVALEREVKVLAAVKSTKSKLRTEYNIKRKATLRKEQDLYYRIIADLQETKKLSKAVGLARNTLTTRHGRKRKKPTVKEAKARLMKALKEYERAKDRAREERQRKRQQKKTN</sequence>
<proteinExistence type="predicted"/>
<name>A0A8S5NIW7_9CAUD</name>